<dbReference type="InterPro" id="IPR029035">
    <property type="entry name" value="DHS-like_NAD/FAD-binding_dom"/>
</dbReference>
<dbReference type="InterPro" id="IPR011766">
    <property type="entry name" value="TPP_enzyme_TPP-bd"/>
</dbReference>
<comment type="caution">
    <text evidence="7">The sequence shown here is derived from an EMBL/GenBank/DDBJ whole genome shotgun (WGS) entry which is preliminary data.</text>
</comment>
<evidence type="ECO:0000259" key="6">
    <source>
        <dbReference type="Pfam" id="PF02776"/>
    </source>
</evidence>
<dbReference type="EMBL" id="BAABFO010000035">
    <property type="protein sequence ID" value="GAA4342744.1"/>
    <property type="molecule type" value="Genomic_DNA"/>
</dbReference>
<dbReference type="RefSeq" id="WP_345252191.1">
    <property type="nucleotide sequence ID" value="NZ_BAABFO010000035.1"/>
</dbReference>
<keyword evidence="2 3" id="KW-0786">Thiamine pyrophosphate</keyword>
<name>A0ABP8HQH0_9BURK</name>
<dbReference type="InterPro" id="IPR012000">
    <property type="entry name" value="Thiamin_PyroP_enz_cen_dom"/>
</dbReference>
<evidence type="ECO:0000256" key="1">
    <source>
        <dbReference type="ARBA" id="ARBA00007812"/>
    </source>
</evidence>
<dbReference type="PROSITE" id="PS00187">
    <property type="entry name" value="TPP_ENZYMES"/>
    <property type="match status" value="1"/>
</dbReference>
<dbReference type="PANTHER" id="PTHR18968:SF129">
    <property type="entry name" value="ACETOLACTATE SYNTHASE"/>
    <property type="match status" value="1"/>
</dbReference>
<comment type="similarity">
    <text evidence="1 3">Belongs to the TPP enzyme family.</text>
</comment>
<organism evidence="7 8">
    <name type="scientific">Pigmentiphaga soli</name>
    <dbReference type="NCBI Taxonomy" id="1007095"/>
    <lineage>
        <taxon>Bacteria</taxon>
        <taxon>Pseudomonadati</taxon>
        <taxon>Pseudomonadota</taxon>
        <taxon>Betaproteobacteria</taxon>
        <taxon>Burkholderiales</taxon>
        <taxon>Alcaligenaceae</taxon>
        <taxon>Pigmentiphaga</taxon>
    </lineage>
</organism>
<accession>A0ABP8HQH0</accession>
<dbReference type="SUPFAM" id="SSF52467">
    <property type="entry name" value="DHS-like NAD/FAD-binding domain"/>
    <property type="match status" value="1"/>
</dbReference>
<dbReference type="Pfam" id="PF02776">
    <property type="entry name" value="TPP_enzyme_N"/>
    <property type="match status" value="1"/>
</dbReference>
<gene>
    <name evidence="7" type="ORF">GCM10023144_45050</name>
</gene>
<evidence type="ECO:0000256" key="2">
    <source>
        <dbReference type="ARBA" id="ARBA00023052"/>
    </source>
</evidence>
<evidence type="ECO:0000313" key="8">
    <source>
        <dbReference type="Proteomes" id="UP001501671"/>
    </source>
</evidence>
<dbReference type="CDD" id="cd07035">
    <property type="entry name" value="TPP_PYR_POX_like"/>
    <property type="match status" value="1"/>
</dbReference>
<feature type="domain" description="Thiamine pyrophosphate enzyme central" evidence="4">
    <location>
        <begin position="200"/>
        <end position="329"/>
    </location>
</feature>
<proteinExistence type="inferred from homology"/>
<sequence>MTTSTQAGAPARLTGAQALVRQFAARGVKHIYGVPGGDCSIDIIAAAHEIGIEFVLTRGENSAAMAAAAAYQVDGSLGVVLTTRGPGLANGANGVACAMLDRCGIVIISDGYENEQSFVSHQRFDQERMLEPVTKGALRVDSPAVLPAVGPLLDLAMARPAGPVYLEVTGQGMRGNAPELSLPVRPAALAPLPAVDASAIEAARALLAKAQRPIIIAGLQTREPGAAEALQTLARKWNVPVFSTYMGKGALPDADPLAMGHFMAGGAEDETMKSTDLILTFGLDPIELLPKPWRYEAPVIDLATYAFPRNHYLPAVALIGDLGDAARRLAEGLARSPWDTAEFARIKAHMLKRGDFDTDGGPITPTLLAKTGCELLPPNARVTVDAGAHMLPVMVFNQASRPYDTLVSRGLATMAYALPSAIGAAMADPGRPVVAFTGDGGLMMCAAELATAVQAGANLTVVVFNDSAIAMIGAKQHQRGFERVGMDYSATDFATVAKGFGAQGVRVTSREELPGALKAAYASAGVTVVDVIVDPSSYQQQLRSLRG</sequence>
<reference evidence="8" key="1">
    <citation type="journal article" date="2019" name="Int. J. Syst. Evol. Microbiol.">
        <title>The Global Catalogue of Microorganisms (GCM) 10K type strain sequencing project: providing services to taxonomists for standard genome sequencing and annotation.</title>
        <authorList>
            <consortium name="The Broad Institute Genomics Platform"/>
            <consortium name="The Broad Institute Genome Sequencing Center for Infectious Disease"/>
            <person name="Wu L."/>
            <person name="Ma J."/>
        </authorList>
    </citation>
    <scope>NUCLEOTIDE SEQUENCE [LARGE SCALE GENOMIC DNA]</scope>
    <source>
        <strain evidence="8">JCM 17666</strain>
    </source>
</reference>
<dbReference type="InterPro" id="IPR045229">
    <property type="entry name" value="TPP_enz"/>
</dbReference>
<dbReference type="Gene3D" id="3.40.50.970">
    <property type="match status" value="2"/>
</dbReference>
<evidence type="ECO:0000256" key="3">
    <source>
        <dbReference type="RuleBase" id="RU362132"/>
    </source>
</evidence>
<evidence type="ECO:0000259" key="4">
    <source>
        <dbReference type="Pfam" id="PF00205"/>
    </source>
</evidence>
<dbReference type="InterPro" id="IPR012001">
    <property type="entry name" value="Thiamin_PyroP_enz_TPP-bd_dom"/>
</dbReference>
<dbReference type="SUPFAM" id="SSF52518">
    <property type="entry name" value="Thiamin diphosphate-binding fold (THDP-binding)"/>
    <property type="match status" value="2"/>
</dbReference>
<dbReference type="InterPro" id="IPR029061">
    <property type="entry name" value="THDP-binding"/>
</dbReference>
<dbReference type="Pfam" id="PF00205">
    <property type="entry name" value="TPP_enzyme_M"/>
    <property type="match status" value="1"/>
</dbReference>
<feature type="domain" description="Thiamine pyrophosphate enzyme N-terminal TPP-binding" evidence="6">
    <location>
        <begin position="14"/>
        <end position="118"/>
    </location>
</feature>
<dbReference type="Proteomes" id="UP001501671">
    <property type="component" value="Unassembled WGS sequence"/>
</dbReference>
<dbReference type="Pfam" id="PF02775">
    <property type="entry name" value="TPP_enzyme_C"/>
    <property type="match status" value="1"/>
</dbReference>
<dbReference type="PANTHER" id="PTHR18968">
    <property type="entry name" value="THIAMINE PYROPHOSPHATE ENZYMES"/>
    <property type="match status" value="1"/>
</dbReference>
<dbReference type="Gene3D" id="3.40.50.1220">
    <property type="entry name" value="TPP-binding domain"/>
    <property type="match status" value="1"/>
</dbReference>
<feature type="domain" description="Thiamine pyrophosphate enzyme TPP-binding" evidence="5">
    <location>
        <begin position="385"/>
        <end position="531"/>
    </location>
</feature>
<keyword evidence="8" id="KW-1185">Reference proteome</keyword>
<dbReference type="CDD" id="cd00568">
    <property type="entry name" value="TPP_enzymes"/>
    <property type="match status" value="1"/>
</dbReference>
<evidence type="ECO:0000313" key="7">
    <source>
        <dbReference type="EMBL" id="GAA4342744.1"/>
    </source>
</evidence>
<dbReference type="InterPro" id="IPR000399">
    <property type="entry name" value="TPP-bd_CS"/>
</dbReference>
<evidence type="ECO:0000259" key="5">
    <source>
        <dbReference type="Pfam" id="PF02775"/>
    </source>
</evidence>
<protein>
    <submittedName>
        <fullName evidence="7">Acetolactate synthase large subunit</fullName>
    </submittedName>
</protein>